<accession>B3RNI0</accession>
<reference evidence="19 20" key="1">
    <citation type="journal article" date="2008" name="Nature">
        <title>The Trichoplax genome and the nature of placozoans.</title>
        <authorList>
            <person name="Srivastava M."/>
            <person name="Begovic E."/>
            <person name="Chapman J."/>
            <person name="Putnam N.H."/>
            <person name="Hellsten U."/>
            <person name="Kawashima T."/>
            <person name="Kuo A."/>
            <person name="Mitros T."/>
            <person name="Salamov A."/>
            <person name="Carpenter M.L."/>
            <person name="Signorovitch A.Y."/>
            <person name="Moreno M.A."/>
            <person name="Kamm K."/>
            <person name="Grimwood J."/>
            <person name="Schmutz J."/>
            <person name="Shapiro H."/>
            <person name="Grigoriev I.V."/>
            <person name="Buss L.W."/>
            <person name="Schierwater B."/>
            <person name="Dellaporta S.L."/>
            <person name="Rokhsar D.S."/>
        </authorList>
    </citation>
    <scope>NUCLEOTIDE SEQUENCE [LARGE SCALE GENOMIC DNA]</scope>
    <source>
        <strain evidence="19 20">Grell-BS-1999</strain>
    </source>
</reference>
<comment type="subcellular location">
    <subcellularLocation>
        <location evidence="1">Cytoplasm</location>
    </subcellularLocation>
    <subcellularLocation>
        <location evidence="2 15">Preautophagosomal structure membrane</location>
        <topology evidence="2 15">Peripheral membrane protein</topology>
    </subcellularLocation>
</comment>
<feature type="domain" description="Autophagy protein ATG5 alpha-helical bundle region" evidence="17">
    <location>
        <begin position="120"/>
        <end position="175"/>
    </location>
</feature>
<evidence type="ECO:0000256" key="10">
    <source>
        <dbReference type="ARBA" id="ARBA00022990"/>
    </source>
</evidence>
<keyword evidence="6 15" id="KW-1017">Isopeptide bond</keyword>
<dbReference type="CTD" id="6751073"/>
<evidence type="ECO:0000256" key="6">
    <source>
        <dbReference type="ARBA" id="ARBA00022499"/>
    </source>
</evidence>
<evidence type="ECO:0000256" key="9">
    <source>
        <dbReference type="ARBA" id="ARBA00022859"/>
    </source>
</evidence>
<evidence type="ECO:0000256" key="11">
    <source>
        <dbReference type="ARBA" id="ARBA00023006"/>
    </source>
</evidence>
<dbReference type="InterPro" id="IPR048939">
    <property type="entry name" value="ATG5_UblA"/>
</dbReference>
<organism evidence="19 20">
    <name type="scientific">Trichoplax adhaerens</name>
    <name type="common">Trichoplax reptans</name>
    <dbReference type="NCBI Taxonomy" id="10228"/>
    <lineage>
        <taxon>Eukaryota</taxon>
        <taxon>Metazoa</taxon>
        <taxon>Placozoa</taxon>
        <taxon>Uniplacotomia</taxon>
        <taxon>Trichoplacea</taxon>
        <taxon>Trichoplacidae</taxon>
        <taxon>Trichoplax</taxon>
    </lineage>
</organism>
<evidence type="ECO:0000259" key="18">
    <source>
        <dbReference type="Pfam" id="PF20638"/>
    </source>
</evidence>
<comment type="function">
    <text evidence="15">Involved in autophagic vesicle formation.</text>
</comment>
<evidence type="ECO:0000256" key="13">
    <source>
        <dbReference type="ARBA" id="ARBA00025421"/>
    </source>
</evidence>
<keyword evidence="8 15" id="KW-0832">Ubl conjugation</keyword>
<dbReference type="Pfam" id="PF04106">
    <property type="entry name" value="ATG5_UblB"/>
    <property type="match status" value="1"/>
</dbReference>
<dbReference type="GO" id="GO:0002376">
    <property type="term" value="P:immune system process"/>
    <property type="evidence" value="ECO:0007669"/>
    <property type="project" value="UniProtKB-KW"/>
</dbReference>
<evidence type="ECO:0000313" key="19">
    <source>
        <dbReference type="EMBL" id="EDV27458.1"/>
    </source>
</evidence>
<evidence type="ECO:0000256" key="3">
    <source>
        <dbReference type="ARBA" id="ARBA00006910"/>
    </source>
</evidence>
<keyword evidence="11 15" id="KW-0072">Autophagy</keyword>
<keyword evidence="7" id="KW-0053">Apoptosis</keyword>
<dbReference type="OMA" id="SIQKAVW"/>
<name>B3RNI0_TRIAD</name>
<dbReference type="FunCoup" id="B3RNI0">
    <property type="interactions" value="1874"/>
</dbReference>
<evidence type="ECO:0000256" key="7">
    <source>
        <dbReference type="ARBA" id="ARBA00022703"/>
    </source>
</evidence>
<dbReference type="FunFam" id="3.10.20.620:FF:000001">
    <property type="entry name" value="Autophagy related 5"/>
    <property type="match status" value="1"/>
</dbReference>
<dbReference type="RefSeq" id="XP_002109292.1">
    <property type="nucleotide sequence ID" value="XM_002109256.1"/>
</dbReference>
<keyword evidence="10" id="KW-0007">Acetylation</keyword>
<evidence type="ECO:0000256" key="1">
    <source>
        <dbReference type="ARBA" id="ARBA00004496"/>
    </source>
</evidence>
<gene>
    <name evidence="19" type="ORF">TRIADDRAFT_53173</name>
</gene>
<dbReference type="GO" id="GO:0034727">
    <property type="term" value="P:piecemeal microautophagy of the nucleus"/>
    <property type="evidence" value="ECO:0000318"/>
    <property type="project" value="GO_Central"/>
</dbReference>
<evidence type="ECO:0000256" key="14">
    <source>
        <dbReference type="ARBA" id="ARBA00093583"/>
    </source>
</evidence>
<evidence type="ECO:0000256" key="2">
    <source>
        <dbReference type="ARBA" id="ARBA00004623"/>
    </source>
</evidence>
<dbReference type="Gene3D" id="3.10.20.620">
    <property type="match status" value="1"/>
</dbReference>
<evidence type="ECO:0000259" key="16">
    <source>
        <dbReference type="Pfam" id="PF04106"/>
    </source>
</evidence>
<evidence type="ECO:0000256" key="5">
    <source>
        <dbReference type="ARBA" id="ARBA00022490"/>
    </source>
</evidence>
<dbReference type="GO" id="GO:0005776">
    <property type="term" value="C:autophagosome"/>
    <property type="evidence" value="ECO:0000318"/>
    <property type="project" value="GO_Central"/>
</dbReference>
<dbReference type="KEGG" id="tad:TRIADDRAFT_53173"/>
<comment type="similarity">
    <text evidence="3 15">Belongs to the ATG5 family.</text>
</comment>
<evidence type="ECO:0000256" key="12">
    <source>
        <dbReference type="ARBA" id="ARBA00023136"/>
    </source>
</evidence>
<sequence length="272" mass="31905">MTGENKEILREIWEGKLPIRFLLADDEVSALEQPESLYLLVPRMSYLPLVTDKVYKHFIRAVNQDCIEEMWFEFEGQPLKWQYPIGALFDLYWGNNVLPWNLIVHFQKFPADEILKGGKEAAEFHFISCIKEADSLKHKCHVIHGLQKKDHKQLWLGLLNDKFDQFWGVNRRLMERVNDESFRYVPFRLHQVDKPFLQELVPTIKEDGSCGNFGDLLEIALPEAIDEEGKIKKGYRIITQGIEIPQNTDLQWMSYHLSYPDNFLHVAVLTDT</sequence>
<dbReference type="Proteomes" id="UP000009022">
    <property type="component" value="Unassembled WGS sequence"/>
</dbReference>
<dbReference type="InterPro" id="IPR042526">
    <property type="entry name" value="Atg5_HR"/>
</dbReference>
<dbReference type="GO" id="GO:0000423">
    <property type="term" value="P:mitophagy"/>
    <property type="evidence" value="ECO:0000318"/>
    <property type="project" value="GO_Central"/>
</dbReference>
<keyword evidence="12 15" id="KW-0472">Membrane</keyword>
<dbReference type="AlphaFoldDB" id="B3RNI0"/>
<evidence type="ECO:0000259" key="17">
    <source>
        <dbReference type="Pfam" id="PF20637"/>
    </source>
</evidence>
<evidence type="ECO:0000256" key="4">
    <source>
        <dbReference type="ARBA" id="ARBA00015616"/>
    </source>
</evidence>
<dbReference type="GeneID" id="6751073"/>
<dbReference type="STRING" id="10228.B3RNI0"/>
<evidence type="ECO:0000256" key="15">
    <source>
        <dbReference type="RuleBase" id="RU361202"/>
    </source>
</evidence>
<dbReference type="EMBL" id="DS985242">
    <property type="protein sequence ID" value="EDV27458.1"/>
    <property type="molecule type" value="Genomic_DNA"/>
</dbReference>
<dbReference type="eggNOG" id="KOG2976">
    <property type="taxonomic scope" value="Eukaryota"/>
</dbReference>
<dbReference type="FunFam" id="1.10.246.190:FF:000001">
    <property type="entry name" value="Autophagy related 5"/>
    <property type="match status" value="1"/>
</dbReference>
<dbReference type="Gene3D" id="1.10.246.190">
    <property type="entry name" value="Autophagy protein Apg5, helix rich domain"/>
    <property type="match status" value="1"/>
</dbReference>
<dbReference type="Pfam" id="PF20638">
    <property type="entry name" value="ATG5_UblA"/>
    <property type="match status" value="1"/>
</dbReference>
<dbReference type="GO" id="GO:0000045">
    <property type="term" value="P:autophagosome assembly"/>
    <property type="evidence" value="ECO:0000318"/>
    <property type="project" value="GO_Central"/>
</dbReference>
<dbReference type="FunFam" id="3.10.20.90:FF:000100">
    <property type="entry name" value="Autophagy related 5"/>
    <property type="match status" value="1"/>
</dbReference>
<dbReference type="GO" id="GO:0034274">
    <property type="term" value="C:Atg12-Atg5-Atg16 complex"/>
    <property type="evidence" value="ECO:0000318"/>
    <property type="project" value="GO_Central"/>
</dbReference>
<dbReference type="GO" id="GO:0006915">
    <property type="term" value="P:apoptotic process"/>
    <property type="evidence" value="ECO:0007669"/>
    <property type="project" value="UniProtKB-KW"/>
</dbReference>
<dbReference type="InterPro" id="IPR007239">
    <property type="entry name" value="Atg5"/>
</dbReference>
<evidence type="ECO:0000313" key="20">
    <source>
        <dbReference type="Proteomes" id="UP000009022"/>
    </source>
</evidence>
<keyword evidence="20" id="KW-1185">Reference proteome</keyword>
<dbReference type="PhylomeDB" id="B3RNI0"/>
<dbReference type="GO" id="GO:0006995">
    <property type="term" value="P:cellular response to nitrogen starvation"/>
    <property type="evidence" value="ECO:0000318"/>
    <property type="project" value="GO_Central"/>
</dbReference>
<evidence type="ECO:0000256" key="8">
    <source>
        <dbReference type="ARBA" id="ARBA00022843"/>
    </source>
</evidence>
<dbReference type="GO" id="GO:0035973">
    <property type="term" value="P:aggrephagy"/>
    <property type="evidence" value="ECO:0000318"/>
    <property type="project" value="GO_Central"/>
</dbReference>
<dbReference type="GO" id="GO:0043069">
    <property type="term" value="P:negative regulation of programmed cell death"/>
    <property type="evidence" value="ECO:0007669"/>
    <property type="project" value="UniProtKB-ARBA"/>
</dbReference>
<comment type="subunit">
    <text evidence="15">Conjugated with ATG12.</text>
</comment>
<dbReference type="InterPro" id="IPR042527">
    <property type="entry name" value="Atg5_UblA_dom_sf"/>
</dbReference>
<dbReference type="InterPro" id="IPR048318">
    <property type="entry name" value="ATG5_UblB"/>
</dbReference>
<dbReference type="PANTHER" id="PTHR13040">
    <property type="entry name" value="AUTOPHAGY PROTEIN 5"/>
    <property type="match status" value="1"/>
</dbReference>
<protein>
    <recommendedName>
        <fullName evidence="4 15">Autophagy protein 5</fullName>
    </recommendedName>
</protein>
<feature type="domain" description="Autophagy protein ATG5 UblB" evidence="16">
    <location>
        <begin position="184"/>
        <end position="268"/>
    </location>
</feature>
<keyword evidence="5" id="KW-0963">Cytoplasm</keyword>
<dbReference type="GO" id="GO:0061908">
    <property type="term" value="C:phagophore"/>
    <property type="evidence" value="ECO:0000318"/>
    <property type="project" value="GO_Central"/>
</dbReference>
<dbReference type="InParanoid" id="B3RNI0"/>
<dbReference type="InterPro" id="IPR048940">
    <property type="entry name" value="ATG5_HBR"/>
</dbReference>
<dbReference type="GO" id="GO:0034045">
    <property type="term" value="C:phagophore assembly site membrane"/>
    <property type="evidence" value="ECO:0000318"/>
    <property type="project" value="GO_Central"/>
</dbReference>
<comment type="function">
    <text evidence="13">May play an important role in the apoptotic process, possibly within the modified cytoskeleton. Its expression is a relatively late event in the apoptotic process, occurring downstream of caspase activity. Plays a crucial role in IFN-gamma-induced autophagic cell death by interacting with FADD.</text>
</comment>
<comment type="subunit">
    <text evidence="14">Forms a conjugate with ATG12. Part of the minor complex composed of 4 sets of ATG12-ATG5 and ATG16L1 (400 kDa); this complex interacts with ATG3 leading to disruption of ATG7 interaction and promotion of ATG8-like proteins lipidation. Forms an 800-kDa complex composed of ATG12-ATG5 and ATG16L2. The ATG12-ATG5 conjugate interacts with RAB33A; this interaction is bridged by ATG16L1 and promotes ATG12-ATG5-ATG16L1 complex recruitment to phagophores. Interacts with TECPR1; the interaction is direct and does not take place when ATG16L1 is associated with the ATG5-ATG12 conjugate. Interacts with DHX58/RIG-1, IFIH1/MDA5 and MAVS/IPS-1 in monomeric form as well as in ATG12-ATG5 conjugate form. The interaction with MAVS is further enhanced upon vesicular stomatitis virus (VSV) infection. Interacts with ATG3. Interacts with ATG7 and ATG10. Interacts with FADD. Interacts with Bassoon/BSN; this interaction is important for the regulation of presynaptic autophagy. Interacts with ATG16L2.</text>
</comment>
<keyword evidence="9" id="KW-0391">Immunity</keyword>
<feature type="domain" description="Autophagy protein ATG5 UblA" evidence="18">
    <location>
        <begin position="12"/>
        <end position="106"/>
    </location>
</feature>
<dbReference type="OrthoDB" id="272162at2759"/>
<dbReference type="Pfam" id="PF20637">
    <property type="entry name" value="ATG5_HBR"/>
    <property type="match status" value="1"/>
</dbReference>
<dbReference type="HOGENOM" id="CLU_051894_1_0_1"/>
<proteinExistence type="inferred from homology"/>
<dbReference type="PANTHER" id="PTHR13040:SF2">
    <property type="entry name" value="AUTOPHAGY PROTEIN 5"/>
    <property type="match status" value="1"/>
</dbReference>
<dbReference type="Gene3D" id="3.10.20.90">
    <property type="entry name" value="Phosphatidylinositol 3-kinase Catalytic Subunit, Chain A, domain 1"/>
    <property type="match status" value="1"/>
</dbReference>